<comment type="caution">
    <text evidence="1">The sequence shown here is derived from an EMBL/GenBank/DDBJ whole genome shotgun (WGS) entry which is preliminary data.</text>
</comment>
<dbReference type="EMBL" id="LAZR01043197">
    <property type="protein sequence ID" value="KKL07662.1"/>
    <property type="molecule type" value="Genomic_DNA"/>
</dbReference>
<accession>A0A0F9B1L5</accession>
<name>A0A0F9B1L5_9ZZZZ</name>
<reference evidence="1" key="1">
    <citation type="journal article" date="2015" name="Nature">
        <title>Complex archaea that bridge the gap between prokaryotes and eukaryotes.</title>
        <authorList>
            <person name="Spang A."/>
            <person name="Saw J.H."/>
            <person name="Jorgensen S.L."/>
            <person name="Zaremba-Niedzwiedzka K."/>
            <person name="Martijn J."/>
            <person name="Lind A.E."/>
            <person name="van Eijk R."/>
            <person name="Schleper C."/>
            <person name="Guy L."/>
            <person name="Ettema T.J."/>
        </authorList>
    </citation>
    <scope>NUCLEOTIDE SEQUENCE</scope>
</reference>
<sequence length="69" mass="7760">MNDPIEYEKRTDVMISLANQRAENERQNAEARVKVAEIEAKSRLEVADKIAAAMGKLGDALRYLGRRQG</sequence>
<organism evidence="1">
    <name type="scientific">marine sediment metagenome</name>
    <dbReference type="NCBI Taxonomy" id="412755"/>
    <lineage>
        <taxon>unclassified sequences</taxon>
        <taxon>metagenomes</taxon>
        <taxon>ecological metagenomes</taxon>
    </lineage>
</organism>
<evidence type="ECO:0000313" key="1">
    <source>
        <dbReference type="EMBL" id="KKL07662.1"/>
    </source>
</evidence>
<protein>
    <submittedName>
        <fullName evidence="1">Uncharacterized protein</fullName>
    </submittedName>
</protein>
<dbReference type="AlphaFoldDB" id="A0A0F9B1L5"/>
<gene>
    <name evidence="1" type="ORF">LCGC14_2583780</name>
</gene>
<proteinExistence type="predicted"/>